<evidence type="ECO:0000256" key="2">
    <source>
        <dbReference type="RuleBase" id="RU003860"/>
    </source>
</evidence>
<evidence type="ECO:0000313" key="3">
    <source>
        <dbReference type="EMBL" id="GMM47959.1"/>
    </source>
</evidence>
<evidence type="ECO:0000256" key="1">
    <source>
        <dbReference type="ARBA" id="ARBA00005578"/>
    </source>
</evidence>
<dbReference type="Gene3D" id="3.10.20.90">
    <property type="entry name" value="Phosphatidylinositol 3-kinase Catalytic Subunit, Chain A, domain 1"/>
    <property type="match status" value="1"/>
</dbReference>
<accession>A0AAV5RBG3</accession>
<dbReference type="AlphaFoldDB" id="A0AAV5RBG3"/>
<dbReference type="PANTHER" id="PTHR46188:SF1">
    <property type="entry name" value="BOLA-LIKE PROTEIN 3"/>
    <property type="match status" value="1"/>
</dbReference>
<sequence>MNSLRLFIRSYSTSNLNKAELHIYEKLKNHLSPTSLEVRDISGGCGSMYSINIISEKFNNISMIKQHRLVNSILKDEIKTWHGLQLKTKASNKV</sequence>
<evidence type="ECO:0000313" key="4">
    <source>
        <dbReference type="Proteomes" id="UP001378960"/>
    </source>
</evidence>
<comment type="similarity">
    <text evidence="1 2">Belongs to the BolA/IbaG family.</text>
</comment>
<gene>
    <name evidence="3" type="ORF">DAPK24_045570</name>
</gene>
<dbReference type="Pfam" id="PF01722">
    <property type="entry name" value="BolA"/>
    <property type="match status" value="1"/>
</dbReference>
<dbReference type="InterPro" id="IPR002634">
    <property type="entry name" value="BolA"/>
</dbReference>
<dbReference type="GO" id="GO:0005759">
    <property type="term" value="C:mitochondrial matrix"/>
    <property type="evidence" value="ECO:0007669"/>
    <property type="project" value="TreeGrafter"/>
</dbReference>
<dbReference type="SUPFAM" id="SSF82657">
    <property type="entry name" value="BolA-like"/>
    <property type="match status" value="1"/>
</dbReference>
<dbReference type="PANTHER" id="PTHR46188">
    <property type="entry name" value="BOLA-LIKE PROTEIN 3"/>
    <property type="match status" value="1"/>
</dbReference>
<keyword evidence="4" id="KW-1185">Reference proteome</keyword>
<organism evidence="3 4">
    <name type="scientific">Pichia kluyveri</name>
    <name type="common">Yeast</name>
    <dbReference type="NCBI Taxonomy" id="36015"/>
    <lineage>
        <taxon>Eukaryota</taxon>
        <taxon>Fungi</taxon>
        <taxon>Dikarya</taxon>
        <taxon>Ascomycota</taxon>
        <taxon>Saccharomycotina</taxon>
        <taxon>Pichiomycetes</taxon>
        <taxon>Pichiales</taxon>
        <taxon>Pichiaceae</taxon>
        <taxon>Pichia</taxon>
    </lineage>
</organism>
<name>A0AAV5RBG3_PICKL</name>
<dbReference type="InterPro" id="IPR052275">
    <property type="entry name" value="Mt_Fe-S_assembly_factor"/>
</dbReference>
<dbReference type="InterPro" id="IPR036065">
    <property type="entry name" value="BolA-like_sf"/>
</dbReference>
<proteinExistence type="inferred from homology"/>
<dbReference type="PIRSF" id="PIRSF003113">
    <property type="entry name" value="BolA"/>
    <property type="match status" value="1"/>
</dbReference>
<dbReference type="EMBL" id="BTGB01000009">
    <property type="protein sequence ID" value="GMM47959.1"/>
    <property type="molecule type" value="Genomic_DNA"/>
</dbReference>
<protein>
    <submittedName>
        <fullName evidence="3">Bol3 protein</fullName>
    </submittedName>
</protein>
<reference evidence="3 4" key="1">
    <citation type="journal article" date="2023" name="Elife">
        <title>Identification of key yeast species and microbe-microbe interactions impacting larval growth of Drosophila in the wild.</title>
        <authorList>
            <person name="Mure A."/>
            <person name="Sugiura Y."/>
            <person name="Maeda R."/>
            <person name="Honda K."/>
            <person name="Sakurai N."/>
            <person name="Takahashi Y."/>
            <person name="Watada M."/>
            <person name="Katoh T."/>
            <person name="Gotoh A."/>
            <person name="Gotoh Y."/>
            <person name="Taniguchi I."/>
            <person name="Nakamura K."/>
            <person name="Hayashi T."/>
            <person name="Katayama T."/>
            <person name="Uemura T."/>
            <person name="Hattori Y."/>
        </authorList>
    </citation>
    <scope>NUCLEOTIDE SEQUENCE [LARGE SCALE GENOMIC DNA]</scope>
    <source>
        <strain evidence="3 4">PK-24</strain>
    </source>
</reference>
<dbReference type="Proteomes" id="UP001378960">
    <property type="component" value="Unassembled WGS sequence"/>
</dbReference>
<comment type="caution">
    <text evidence="3">The sequence shown here is derived from an EMBL/GenBank/DDBJ whole genome shotgun (WGS) entry which is preliminary data.</text>
</comment>